<gene>
    <name evidence="3" type="primary">LOC120265193</name>
</gene>
<organism evidence="2 3">
    <name type="scientific">Dioscorea cayennensis subsp. rotundata</name>
    <name type="common">White Guinea yam</name>
    <name type="synonym">Dioscorea rotundata</name>
    <dbReference type="NCBI Taxonomy" id="55577"/>
    <lineage>
        <taxon>Eukaryota</taxon>
        <taxon>Viridiplantae</taxon>
        <taxon>Streptophyta</taxon>
        <taxon>Embryophyta</taxon>
        <taxon>Tracheophyta</taxon>
        <taxon>Spermatophyta</taxon>
        <taxon>Magnoliopsida</taxon>
        <taxon>Liliopsida</taxon>
        <taxon>Dioscoreales</taxon>
        <taxon>Dioscoreaceae</taxon>
        <taxon>Dioscorea</taxon>
    </lineage>
</organism>
<dbReference type="InterPro" id="IPR005162">
    <property type="entry name" value="Retrotrans_gag_dom"/>
</dbReference>
<dbReference type="Pfam" id="PF03732">
    <property type="entry name" value="Retrotrans_gag"/>
    <property type="match status" value="1"/>
</dbReference>
<accession>A0AB40BQY1</accession>
<feature type="domain" description="Retrotransposon gag" evidence="1">
    <location>
        <begin position="84"/>
        <end position="173"/>
    </location>
</feature>
<name>A0AB40BQY1_DIOCR</name>
<dbReference type="AlphaFoldDB" id="A0AB40BQY1"/>
<proteinExistence type="predicted"/>
<protein>
    <submittedName>
        <fullName evidence="3">Uncharacterized protein LOC120265193</fullName>
    </submittedName>
</protein>
<dbReference type="PANTHER" id="PTHR33223">
    <property type="entry name" value="CCHC-TYPE DOMAIN-CONTAINING PROTEIN"/>
    <property type="match status" value="1"/>
</dbReference>
<dbReference type="GeneID" id="120265193"/>
<reference evidence="3" key="1">
    <citation type="submission" date="2025-08" db="UniProtKB">
        <authorList>
            <consortium name="RefSeq"/>
        </authorList>
    </citation>
    <scope>IDENTIFICATION</scope>
</reference>
<evidence type="ECO:0000313" key="3">
    <source>
        <dbReference type="RefSeq" id="XP_039129016.1"/>
    </source>
</evidence>
<dbReference type="RefSeq" id="XP_039129016.1">
    <property type="nucleotide sequence ID" value="XM_039273082.1"/>
</dbReference>
<sequence length="323" mass="36732">MAEKRRPLSDYERPQFTSKEFSVQAPTMPANNFEIKVSTIGMIQNSVQFDGLADEDPHAHLSCFFQICSIFKINSVSDDAIRLRLFPFSLRGAEYRWLTFLALKSITTWKEMVEKFLTRYFPPSKTAKLRQKIFAFRQANSETLFEAHERFKDLFRRCPHHGFSLWMRVQLLCNRLNYATRQLIVATTGGSLSYKYPEGAEKVIEDMASNECHWSTCQKPPRAAGTYEVNANIVLAAKVEALTKRFDQFLIGSSSNSRAILSCETCGVGHATTQCPILVALVAPIETVNYADGGPRGLRNPYSNTYNLGWRSHRNFSWNQGPS</sequence>
<dbReference type="PANTHER" id="PTHR33223:SF11">
    <property type="entry name" value="ELEMENT PROTEIN, PUTATIVE-RELATED"/>
    <property type="match status" value="1"/>
</dbReference>
<keyword evidence="2" id="KW-1185">Reference proteome</keyword>
<evidence type="ECO:0000313" key="2">
    <source>
        <dbReference type="Proteomes" id="UP001515500"/>
    </source>
</evidence>
<dbReference type="Proteomes" id="UP001515500">
    <property type="component" value="Chromosome 7"/>
</dbReference>
<evidence type="ECO:0000259" key="1">
    <source>
        <dbReference type="Pfam" id="PF03732"/>
    </source>
</evidence>